<name>A0ABY6VQR6_9BURK</name>
<protein>
    <recommendedName>
        <fullName evidence="1">FAD-dependent urate hydroxylase HpyO/Asp monooxygenase CreE-like FAD/NAD(P)-binding domain-containing protein</fullName>
    </recommendedName>
</protein>
<dbReference type="PANTHER" id="PTHR40254:SF1">
    <property type="entry name" value="BLR0577 PROTEIN"/>
    <property type="match status" value="1"/>
</dbReference>
<keyword evidence="3" id="KW-1185">Reference proteome</keyword>
<dbReference type="InterPro" id="IPR038732">
    <property type="entry name" value="HpyO/CreE_NAD-binding"/>
</dbReference>
<dbReference type="EMBL" id="CABPRV010000002">
    <property type="protein sequence ID" value="VVD77064.1"/>
    <property type="molecule type" value="Genomic_DNA"/>
</dbReference>
<dbReference type="Proteomes" id="UP000366065">
    <property type="component" value="Unassembled WGS sequence"/>
</dbReference>
<dbReference type="InterPro" id="IPR052189">
    <property type="entry name" value="L-asp_N-monooxygenase_NS-form"/>
</dbReference>
<organism evidence="2 3">
    <name type="scientific">Pandoraea capi</name>
    <dbReference type="NCBI Taxonomy" id="2508286"/>
    <lineage>
        <taxon>Bacteria</taxon>
        <taxon>Pseudomonadati</taxon>
        <taxon>Pseudomonadota</taxon>
        <taxon>Betaproteobacteria</taxon>
        <taxon>Burkholderiales</taxon>
        <taxon>Burkholderiaceae</taxon>
        <taxon>Pandoraea</taxon>
    </lineage>
</organism>
<accession>A0ABY6VQR6</accession>
<comment type="caution">
    <text evidence="2">The sequence shown here is derived from an EMBL/GenBank/DDBJ whole genome shotgun (WGS) entry which is preliminary data.</text>
</comment>
<evidence type="ECO:0000259" key="1">
    <source>
        <dbReference type="Pfam" id="PF13454"/>
    </source>
</evidence>
<feature type="domain" description="FAD-dependent urate hydroxylase HpyO/Asp monooxygenase CreE-like FAD/NAD(P)-binding" evidence="1">
    <location>
        <begin position="7"/>
        <end position="181"/>
    </location>
</feature>
<proteinExistence type="predicted"/>
<dbReference type="PANTHER" id="PTHR40254">
    <property type="entry name" value="BLR0577 PROTEIN"/>
    <property type="match status" value="1"/>
</dbReference>
<gene>
    <name evidence="2" type="ORF">PCA20602_00913</name>
</gene>
<dbReference type="SUPFAM" id="SSF51905">
    <property type="entry name" value="FAD/NAD(P)-binding domain"/>
    <property type="match status" value="1"/>
</dbReference>
<evidence type="ECO:0000313" key="3">
    <source>
        <dbReference type="Proteomes" id="UP000366065"/>
    </source>
</evidence>
<dbReference type="InterPro" id="IPR036188">
    <property type="entry name" value="FAD/NAD-bd_sf"/>
</dbReference>
<evidence type="ECO:0000313" key="2">
    <source>
        <dbReference type="EMBL" id="VVD77064.1"/>
    </source>
</evidence>
<sequence>MADFRLAIVGGGARALSILERLVVYGGQLPREQRLDVVVIDPGELGEGAHSASQASHLMINTLAAQITMYPPGGPLGGERKPSFLDWVVDQGYRRFAQGYEIAIAPGGEPLSERNHLPRALLGRYLSAFGREVLAALPENIHVRHVRARAVDIWPHDGQYVVRLTNGDALSAQFVVLATGHIQRASNEEDRKLAAFAQAGQSNNPHLAYIEAPYPVEKLDAIDSRARVAVRGLGLTAHDVVSALTIGRGGKYRTVDGRFVYQPSGREPKIWVGSRHTLPFAARGVNQKGQRGQYECRFFTPQAARELRRRALQAGRAGVDFQSEIFPLIVKEMALAYRATEGGVEVDPARFSPTEEEVRIVHDILWPIRDKTFRDPDDFRKWFLGAMKYDLDEAYRGNCASGLKAATDVLRDARDALRATLEFGGMSPESHKYFLEAFNPIINRISFGPPLIRNEEWLALFDAGVLQVAGGSKTRIEMADDWTFRVRVDQASYEESTAVDVVIAARTDRYSPLTDDSPLATHLLARGVIRPFMNGAYHAGGIDITQDMRVMDRYGNPQRGLWATGFVVEGAHYYTNVLPRSGILSRQTVDADTIVRALCEEILTSDARRTGELQPVDG</sequence>
<reference evidence="2 3" key="1">
    <citation type="submission" date="2019-08" db="EMBL/GenBank/DDBJ databases">
        <authorList>
            <person name="Peeters C."/>
        </authorList>
    </citation>
    <scope>NUCLEOTIDE SEQUENCE [LARGE SCALE GENOMIC DNA]</scope>
    <source>
        <strain evidence="2 3">LMG 20602</strain>
    </source>
</reference>
<dbReference type="RefSeq" id="WP_150720172.1">
    <property type="nucleotide sequence ID" value="NZ_CABPRV010000002.1"/>
</dbReference>
<dbReference type="Pfam" id="PF13454">
    <property type="entry name" value="NAD_binding_9"/>
    <property type="match status" value="1"/>
</dbReference>